<keyword evidence="3" id="KW-0804">Transcription</keyword>
<dbReference type="GO" id="GO:0003700">
    <property type="term" value="F:DNA-binding transcription factor activity"/>
    <property type="evidence" value="ECO:0007669"/>
    <property type="project" value="InterPro"/>
</dbReference>
<organism evidence="6 7">
    <name type="scientific">Acetilactobacillus jinshanensis</name>
    <dbReference type="NCBI Taxonomy" id="1720083"/>
    <lineage>
        <taxon>Bacteria</taxon>
        <taxon>Bacillati</taxon>
        <taxon>Bacillota</taxon>
        <taxon>Bacilli</taxon>
        <taxon>Lactobacillales</taxon>
        <taxon>Lactobacillaceae</taxon>
        <taxon>Acetilactobacillus</taxon>
    </lineage>
</organism>
<dbReference type="GO" id="GO:0003677">
    <property type="term" value="F:DNA binding"/>
    <property type="evidence" value="ECO:0007669"/>
    <property type="project" value="UniProtKB-KW"/>
</dbReference>
<keyword evidence="2" id="KW-0238">DNA-binding</keyword>
<accession>A0A4P6ZL62</accession>
<protein>
    <submittedName>
        <fullName evidence="6">MarR family transcriptional regulator</fullName>
    </submittedName>
</protein>
<keyword evidence="7" id="KW-1185">Reference proteome</keyword>
<sequence length="165" mass="19405">MNNKHSMLHLLIVERVVPIQNNNIGYLIYIAHVVLSKYFNNSIHKILPTLTGVQFTILIYLYYHRDKIVTQREITDYLHLRHPTVRHIIKLILKKHLIVSGPLPTDHRQVQLMISNNGNQLIKSHLPAINHDYQQMNQIITNHMDKSSVHNLEDLLTQLIKNFEE</sequence>
<dbReference type="SMART" id="SM00347">
    <property type="entry name" value="HTH_MARR"/>
    <property type="match status" value="1"/>
</dbReference>
<dbReference type="SUPFAM" id="SSF46785">
    <property type="entry name" value="Winged helix' DNA-binding domain"/>
    <property type="match status" value="1"/>
</dbReference>
<keyword evidence="4" id="KW-0812">Transmembrane</keyword>
<evidence type="ECO:0000313" key="7">
    <source>
        <dbReference type="Proteomes" id="UP000294321"/>
    </source>
</evidence>
<dbReference type="Pfam" id="PF12802">
    <property type="entry name" value="MarR_2"/>
    <property type="match status" value="1"/>
</dbReference>
<feature type="domain" description="HTH marR-type" evidence="5">
    <location>
        <begin position="21"/>
        <end position="161"/>
    </location>
</feature>
<dbReference type="InterPro" id="IPR036388">
    <property type="entry name" value="WH-like_DNA-bd_sf"/>
</dbReference>
<dbReference type="PANTHER" id="PTHR33164">
    <property type="entry name" value="TRANSCRIPTIONAL REGULATOR, MARR FAMILY"/>
    <property type="match status" value="1"/>
</dbReference>
<dbReference type="Gene3D" id="1.10.10.10">
    <property type="entry name" value="Winged helix-like DNA-binding domain superfamily/Winged helix DNA-binding domain"/>
    <property type="match status" value="1"/>
</dbReference>
<reference evidence="7" key="1">
    <citation type="submission" date="2018-12" db="EMBL/GenBank/DDBJ databases">
        <title>A new species of lactobacillus.</title>
        <authorList>
            <person name="Jian Y."/>
            <person name="Xin L."/>
            <person name="Hong Z.J."/>
            <person name="Ming L.Z."/>
            <person name="Hong X.Z."/>
        </authorList>
    </citation>
    <scope>NUCLEOTIDE SEQUENCE [LARGE SCALE GENOMIC DNA]</scope>
    <source>
        <strain evidence="7">HSLZ-75</strain>
    </source>
</reference>
<name>A0A4P6ZL62_9LACO</name>
<dbReference type="InterPro" id="IPR000835">
    <property type="entry name" value="HTH_MarR-typ"/>
</dbReference>
<feature type="transmembrane region" description="Helical" evidence="4">
    <location>
        <begin position="46"/>
        <end position="63"/>
    </location>
</feature>
<evidence type="ECO:0000313" key="6">
    <source>
        <dbReference type="EMBL" id="QBP18565.1"/>
    </source>
</evidence>
<keyword evidence="4" id="KW-1133">Transmembrane helix</keyword>
<evidence type="ECO:0000256" key="1">
    <source>
        <dbReference type="ARBA" id="ARBA00023015"/>
    </source>
</evidence>
<evidence type="ECO:0000259" key="5">
    <source>
        <dbReference type="PROSITE" id="PS50995"/>
    </source>
</evidence>
<dbReference type="PANTHER" id="PTHR33164:SF64">
    <property type="entry name" value="TRANSCRIPTIONAL REGULATOR SLYA"/>
    <property type="match status" value="1"/>
</dbReference>
<dbReference type="GO" id="GO:0006950">
    <property type="term" value="P:response to stress"/>
    <property type="evidence" value="ECO:0007669"/>
    <property type="project" value="TreeGrafter"/>
</dbReference>
<keyword evidence="4" id="KW-0472">Membrane</keyword>
<evidence type="ECO:0000256" key="3">
    <source>
        <dbReference type="ARBA" id="ARBA00023163"/>
    </source>
</evidence>
<keyword evidence="1" id="KW-0805">Transcription regulation</keyword>
<dbReference type="AlphaFoldDB" id="A0A4P6ZL62"/>
<dbReference type="InterPro" id="IPR036390">
    <property type="entry name" value="WH_DNA-bd_sf"/>
</dbReference>
<evidence type="ECO:0000256" key="4">
    <source>
        <dbReference type="SAM" id="Phobius"/>
    </source>
</evidence>
<dbReference type="EMBL" id="CP034726">
    <property type="protein sequence ID" value="QBP18565.1"/>
    <property type="molecule type" value="Genomic_DNA"/>
</dbReference>
<proteinExistence type="predicted"/>
<dbReference type="PROSITE" id="PS50995">
    <property type="entry name" value="HTH_MARR_2"/>
    <property type="match status" value="1"/>
</dbReference>
<evidence type="ECO:0000256" key="2">
    <source>
        <dbReference type="ARBA" id="ARBA00023125"/>
    </source>
</evidence>
<dbReference type="Proteomes" id="UP000294321">
    <property type="component" value="Chromosome"/>
</dbReference>
<dbReference type="KEGG" id="lji:ELX58_05350"/>
<gene>
    <name evidence="6" type="ORF">ELX58_05350</name>
</gene>
<dbReference type="InterPro" id="IPR039422">
    <property type="entry name" value="MarR/SlyA-like"/>
</dbReference>